<comment type="catalytic activity">
    <reaction evidence="3">
        <text>GTP + H2O = GDP + phosphate + H(+)</text>
        <dbReference type="Rhea" id="RHEA:19669"/>
        <dbReference type="ChEBI" id="CHEBI:15377"/>
        <dbReference type="ChEBI" id="CHEBI:15378"/>
        <dbReference type="ChEBI" id="CHEBI:37565"/>
        <dbReference type="ChEBI" id="CHEBI:43474"/>
        <dbReference type="ChEBI" id="CHEBI:58189"/>
    </reaction>
</comment>
<keyword evidence="3" id="KW-0699">rRNA-binding</keyword>
<dbReference type="InterPro" id="IPR047041">
    <property type="entry name" value="BipA_GTP-bd_dom"/>
</dbReference>
<dbReference type="Gene3D" id="2.40.50.250">
    <property type="entry name" value="bipa protein"/>
    <property type="match status" value="1"/>
</dbReference>
<accession>H5U3L7</accession>
<dbReference type="SMART" id="SM00838">
    <property type="entry name" value="EFG_C"/>
    <property type="match status" value="1"/>
</dbReference>
<dbReference type="SUPFAM" id="SSF54980">
    <property type="entry name" value="EF-G C-terminal domain-like"/>
    <property type="match status" value="2"/>
</dbReference>
<feature type="binding site" evidence="3">
    <location>
        <begin position="22"/>
        <end position="27"/>
    </location>
    <ligand>
        <name>GTP</name>
        <dbReference type="ChEBI" id="CHEBI:37565"/>
    </ligand>
</feature>
<reference evidence="6 7" key="1">
    <citation type="submission" date="2012-02" db="EMBL/GenBank/DDBJ databases">
        <title>Whole genome shotgun sequence of Gordonia sputi NBRC 100414.</title>
        <authorList>
            <person name="Yoshida I."/>
            <person name="Hosoyama A."/>
            <person name="Tsuchikane K."/>
            <person name="Katsumata H."/>
            <person name="Yamazaki S."/>
            <person name="Fujita N."/>
        </authorList>
    </citation>
    <scope>NUCLEOTIDE SEQUENCE [LARGE SCALE GENOMIC DNA]</scope>
    <source>
        <strain evidence="6 7">NBRC 100414</strain>
    </source>
</reference>
<dbReference type="Gene3D" id="3.30.70.870">
    <property type="entry name" value="Elongation Factor G (Translational Gtpase), domain 3"/>
    <property type="match status" value="1"/>
</dbReference>
<keyword evidence="3" id="KW-0694">RNA-binding</keyword>
<dbReference type="Gene3D" id="3.40.50.300">
    <property type="entry name" value="P-loop containing nucleotide triphosphate hydrolases"/>
    <property type="match status" value="1"/>
</dbReference>
<dbReference type="GO" id="GO:0005525">
    <property type="term" value="F:GTP binding"/>
    <property type="evidence" value="ECO:0007669"/>
    <property type="project" value="UniProtKB-UniRule"/>
</dbReference>
<evidence type="ECO:0000256" key="1">
    <source>
        <dbReference type="ARBA" id="ARBA00022741"/>
    </source>
</evidence>
<dbReference type="InterPro" id="IPR000640">
    <property type="entry name" value="EFG_V-like"/>
</dbReference>
<keyword evidence="3" id="KW-0820">tRNA-binding</keyword>
<dbReference type="Gene3D" id="3.30.70.240">
    <property type="match status" value="1"/>
</dbReference>
<dbReference type="Pfam" id="PF21018">
    <property type="entry name" value="BipA_C"/>
    <property type="match status" value="1"/>
</dbReference>
<dbReference type="FunFam" id="2.40.50.250:FF:000001">
    <property type="entry name" value="GTP-binding protein TypA"/>
    <property type="match status" value="1"/>
</dbReference>
<keyword evidence="3" id="KW-0378">Hydrolase</keyword>
<dbReference type="HAMAP" id="MF_00849">
    <property type="entry name" value="BipA"/>
    <property type="match status" value="1"/>
</dbReference>
<feature type="binding site" evidence="3">
    <location>
        <begin position="140"/>
        <end position="143"/>
    </location>
    <ligand>
        <name>GTP</name>
        <dbReference type="ChEBI" id="CHEBI:37565"/>
    </ligand>
</feature>
<dbReference type="Pfam" id="PF03144">
    <property type="entry name" value="GTP_EFTU_D2"/>
    <property type="match status" value="1"/>
</dbReference>
<evidence type="ECO:0000256" key="2">
    <source>
        <dbReference type="ARBA" id="ARBA00023134"/>
    </source>
</evidence>
<dbReference type="GO" id="GO:0003924">
    <property type="term" value="F:GTPase activity"/>
    <property type="evidence" value="ECO:0007669"/>
    <property type="project" value="UniProtKB-UniRule"/>
</dbReference>
<dbReference type="GO" id="GO:0000049">
    <property type="term" value="F:tRNA binding"/>
    <property type="evidence" value="ECO:0007669"/>
    <property type="project" value="UniProtKB-KW"/>
</dbReference>
<dbReference type="SUPFAM" id="SSF50447">
    <property type="entry name" value="Translation proteins"/>
    <property type="match status" value="1"/>
</dbReference>
<proteinExistence type="inferred from homology"/>
<dbReference type="InterPro" id="IPR009000">
    <property type="entry name" value="Transl_B-barrel_sf"/>
</dbReference>
<dbReference type="Pfam" id="PF00009">
    <property type="entry name" value="GTP_EFTU"/>
    <property type="match status" value="1"/>
</dbReference>
<dbReference type="InterPro" id="IPR000795">
    <property type="entry name" value="T_Tr_GTP-bd_dom"/>
</dbReference>
<dbReference type="PANTHER" id="PTHR42908:SF8">
    <property type="entry name" value="TR-TYPE G DOMAIN-CONTAINING PROTEIN"/>
    <property type="match status" value="1"/>
</dbReference>
<organism evidence="6 7">
    <name type="scientific">Gordonia sputi NBRC 100414</name>
    <dbReference type="NCBI Taxonomy" id="1089453"/>
    <lineage>
        <taxon>Bacteria</taxon>
        <taxon>Bacillati</taxon>
        <taxon>Actinomycetota</taxon>
        <taxon>Actinomycetes</taxon>
        <taxon>Mycobacteriales</taxon>
        <taxon>Gordoniaceae</taxon>
        <taxon>Gordonia</taxon>
    </lineage>
</organism>
<dbReference type="GO" id="GO:0000027">
    <property type="term" value="P:ribosomal large subunit assembly"/>
    <property type="evidence" value="ECO:0007669"/>
    <property type="project" value="UniProtKB-UniRule"/>
</dbReference>
<dbReference type="InterPro" id="IPR035647">
    <property type="entry name" value="EFG_III/V"/>
</dbReference>
<keyword evidence="3" id="KW-0690">Ribosome biogenesis</keyword>
<dbReference type="GO" id="GO:0005829">
    <property type="term" value="C:cytosol"/>
    <property type="evidence" value="ECO:0007669"/>
    <property type="project" value="TreeGrafter"/>
</dbReference>
<evidence type="ECO:0000313" key="6">
    <source>
        <dbReference type="EMBL" id="GAB40325.1"/>
    </source>
</evidence>
<dbReference type="EC" id="3.6.5.-" evidence="3"/>
<evidence type="ECO:0000313" key="7">
    <source>
        <dbReference type="Proteomes" id="UP000005845"/>
    </source>
</evidence>
<dbReference type="FunFam" id="3.40.50.300:FF:000463">
    <property type="entry name" value="GTP-binding protein TypA"/>
    <property type="match status" value="1"/>
</dbReference>
<comment type="subcellular location">
    <subcellularLocation>
        <location evidence="3">Cytoplasm</location>
    </subcellularLocation>
    <text evidence="3">Binds to ribosomes.</text>
</comment>
<protein>
    <recommendedName>
        <fullName evidence="3">Large ribosomal subunit assembly factor BipA</fullName>
        <ecNumber evidence="3">3.6.5.-</ecNumber>
    </recommendedName>
    <alternativeName>
        <fullName evidence="3">GTP-binding protein BipA</fullName>
    </alternativeName>
</protein>
<dbReference type="InterPro" id="IPR047042">
    <property type="entry name" value="BipA_II"/>
</dbReference>
<dbReference type="FunFam" id="3.30.70.240:FF:000002">
    <property type="entry name" value="GTP-binding protein TypA"/>
    <property type="match status" value="1"/>
</dbReference>
<comment type="similarity">
    <text evidence="3">Belongs to the TRAFAC class translation factor GTPase superfamily. Classic translation factor GTPase family. BipA subfamily.</text>
</comment>
<comment type="function">
    <text evidence="3">A 50S ribosomal subunit assembly protein with GTPase activity, required for 50S subunit assembly at low temperatures, may also play a role in translation. Binds GTP and analogs. Binds the 70S ribosome between the 30S and 50S subunits, in a similar position as ribosome-bound EF-G; it contacts a number of ribosomal proteins, both rRNAs and the A-site tRNA.</text>
</comment>
<dbReference type="Gene3D" id="2.40.30.10">
    <property type="entry name" value="Translation factors"/>
    <property type="match status" value="1"/>
</dbReference>
<dbReference type="NCBIfam" id="TIGR01394">
    <property type="entry name" value="TypA_BipA"/>
    <property type="match status" value="1"/>
</dbReference>
<dbReference type="eggNOG" id="COG1217">
    <property type="taxonomic scope" value="Bacteria"/>
</dbReference>
<feature type="domain" description="Tr-type G" evidence="5">
    <location>
        <begin position="10"/>
        <end position="224"/>
    </location>
</feature>
<dbReference type="InterPro" id="IPR042116">
    <property type="entry name" value="TypA/BipA_C"/>
</dbReference>
<gene>
    <name evidence="6" type="primary">typA</name>
    <name evidence="3" type="synonym">bipA</name>
    <name evidence="6" type="ORF">GOSPT_098_00300</name>
</gene>
<dbReference type="InterPro" id="IPR035651">
    <property type="entry name" value="BipA_V"/>
</dbReference>
<dbReference type="PROSITE" id="PS51722">
    <property type="entry name" value="G_TR_2"/>
    <property type="match status" value="1"/>
</dbReference>
<dbReference type="CDD" id="cd03691">
    <property type="entry name" value="BipA_TypA_II"/>
    <property type="match status" value="1"/>
</dbReference>
<dbReference type="InterPro" id="IPR004161">
    <property type="entry name" value="EFTu-like_2"/>
</dbReference>
<dbReference type="InterPro" id="IPR027417">
    <property type="entry name" value="P-loop_NTPase"/>
</dbReference>
<keyword evidence="1 3" id="KW-0547">Nucleotide-binding</keyword>
<keyword evidence="2 3" id="KW-0342">GTP-binding</keyword>
<feature type="region of interest" description="Disordered" evidence="4">
    <location>
        <begin position="627"/>
        <end position="646"/>
    </location>
</feature>
<dbReference type="GO" id="GO:0019843">
    <property type="term" value="F:rRNA binding"/>
    <property type="evidence" value="ECO:0007669"/>
    <property type="project" value="UniProtKB-KW"/>
</dbReference>
<dbReference type="Proteomes" id="UP000005845">
    <property type="component" value="Unassembled WGS sequence"/>
</dbReference>
<dbReference type="EMBL" id="BAFC01000096">
    <property type="protein sequence ID" value="GAB40325.1"/>
    <property type="molecule type" value="Genomic_DNA"/>
</dbReference>
<dbReference type="Pfam" id="PF00679">
    <property type="entry name" value="EFG_C"/>
    <property type="match status" value="1"/>
</dbReference>
<name>H5U3L7_9ACTN</name>
<evidence type="ECO:0000256" key="4">
    <source>
        <dbReference type="SAM" id="MobiDB-lite"/>
    </source>
</evidence>
<dbReference type="InterPro" id="IPR048876">
    <property type="entry name" value="BipA_C"/>
</dbReference>
<dbReference type="GO" id="GO:1990904">
    <property type="term" value="C:ribonucleoprotein complex"/>
    <property type="evidence" value="ECO:0007669"/>
    <property type="project" value="TreeGrafter"/>
</dbReference>
<sequence>MKESSVSAVPNFRNVAIVAHVDHGKTTLVDAMLRQSGVFGERAELVDRVMDSGDLEREKGITILAKNTAVHRRQPDGTEVVINVIDTPGHADFGGEVERGLSMVDGVVLLVDASEGPLPQTRFVLRKALSASLPVILLVNKTDRPDARISEVVSETHDLLLDLASDLDDEAAAAAEQVLDLPVLYASGRAGIASTVEPANGEVPEGENLDPFFDVLMEHVPAPKGDADAPLQAHVTNLDASPFLGRLGLVRIHNGTLKKGQTVSWMREITKEDGTAEPVVERAKITELLATVGVERSPAESAVAGDIVAIAGIPEIMIGDTLADAENPVALPRITVDEPAISVIIGTNTSPLAGRVKGHKLTARMVKDRLDSELIGNVSLRVVDINRPDAWEVQGRGELALAILVEQMRRENFELTVGKPQVVTRKVDGKVHEPFEHLTIDVPEEYLGAVTQLLAARKGRMDQMNNHGSGWVRMEFRVPSRGLIGFRTDFLTETRGTGIANAVFDGYDAWAGEIRARHTGSLVSDRAGTVTPFAMIQLADRGTFFVNPGDDTYEGHVVGINPRAEDLDINVTREKKLTNMRQSSADVMETLAKPMHLELEGAMEFCAADECVEATPEVVRVRKVHLDSSTRARERSRAKTRDQAAG</sequence>
<dbReference type="NCBIfam" id="TIGR00231">
    <property type="entry name" value="small_GTP"/>
    <property type="match status" value="1"/>
</dbReference>
<keyword evidence="7" id="KW-1185">Reference proteome</keyword>
<dbReference type="FunFam" id="3.30.70.870:FF:000003">
    <property type="entry name" value="GTP-binding protein TypA"/>
    <property type="match status" value="1"/>
</dbReference>
<comment type="subunit">
    <text evidence="3">Monomer.</text>
</comment>
<dbReference type="SUPFAM" id="SSF52540">
    <property type="entry name" value="P-loop containing nucleoside triphosphate hydrolases"/>
    <property type="match status" value="1"/>
</dbReference>
<evidence type="ECO:0000259" key="5">
    <source>
        <dbReference type="PROSITE" id="PS51722"/>
    </source>
</evidence>
<comment type="caution">
    <text evidence="6">The sequence shown here is derived from an EMBL/GenBank/DDBJ whole genome shotgun (WGS) entry which is preliminary data.</text>
</comment>
<dbReference type="InterPro" id="IPR005225">
    <property type="entry name" value="Small_GTP-bd"/>
</dbReference>
<dbReference type="PRINTS" id="PR00315">
    <property type="entry name" value="ELONGATNFCT"/>
</dbReference>
<dbReference type="InterPro" id="IPR006298">
    <property type="entry name" value="BipA"/>
</dbReference>
<dbReference type="CDD" id="cd03710">
    <property type="entry name" value="BipA_TypA_C"/>
    <property type="match status" value="1"/>
</dbReference>
<evidence type="ECO:0000256" key="3">
    <source>
        <dbReference type="HAMAP-Rule" id="MF_00849"/>
    </source>
</evidence>
<dbReference type="AlphaFoldDB" id="H5U3L7"/>
<keyword evidence="3" id="KW-0963">Cytoplasm</keyword>
<dbReference type="PANTHER" id="PTHR42908">
    <property type="entry name" value="TRANSLATION ELONGATION FACTOR-RELATED"/>
    <property type="match status" value="1"/>
</dbReference>
<dbReference type="CDD" id="cd01891">
    <property type="entry name" value="TypA_BipA"/>
    <property type="match status" value="1"/>
</dbReference>
<dbReference type="GO" id="GO:0043022">
    <property type="term" value="F:ribosome binding"/>
    <property type="evidence" value="ECO:0007669"/>
    <property type="project" value="UniProtKB-UniRule"/>
</dbReference>